<dbReference type="AlphaFoldDB" id="M1NQU3"/>
<dbReference type="Proteomes" id="UP000011723">
    <property type="component" value="Chromosome"/>
</dbReference>
<dbReference type="eggNOG" id="COG0212">
    <property type="taxonomic scope" value="Bacteria"/>
</dbReference>
<dbReference type="PANTHER" id="PTHR23407">
    <property type="entry name" value="ATPASE INHIBITOR/5-FORMYLTETRAHYDROFOLATE CYCLO-LIGASE"/>
    <property type="match status" value="1"/>
</dbReference>
<dbReference type="EC" id="6.3.3.2" evidence="5"/>
<dbReference type="PANTHER" id="PTHR23407:SF1">
    <property type="entry name" value="5-FORMYLTETRAHYDROFOLATE CYCLO-LIGASE"/>
    <property type="match status" value="1"/>
</dbReference>
<dbReference type="HOGENOM" id="CLU_066245_1_0_11"/>
<dbReference type="InterPro" id="IPR037171">
    <property type="entry name" value="NagB/RpiA_transferase-like"/>
</dbReference>
<dbReference type="NCBIfam" id="TIGR02727">
    <property type="entry name" value="MTHFS_bact"/>
    <property type="match status" value="1"/>
</dbReference>
<comment type="similarity">
    <text evidence="1 5">Belongs to the 5-formyltetrahydrofolate cyclo-ligase family.</text>
</comment>
<sequence length="184" mass="19545">MLQARQNMDPEDIAREDAALVAHATAHLRSLTPSQTTVAAYAPMPGEPGGSMLLDALHAEASDLFLPISGVDGRLEWATYQGRLSMQPGRLGIHEPTGPRLSGGTLADCDLVFVPALAVNPEGYRLGKGGGYYDRALAPLAASEDRPRTAVLLYNGEICDDVPVEPHDVAVDLVITPNGIRHLS</sequence>
<dbReference type="SUPFAM" id="SSF100950">
    <property type="entry name" value="NagB/RpiA/CoA transferase-like"/>
    <property type="match status" value="1"/>
</dbReference>
<dbReference type="InterPro" id="IPR024185">
    <property type="entry name" value="FTHF_cligase-like_sf"/>
</dbReference>
<dbReference type="GO" id="GO:0030272">
    <property type="term" value="F:5-formyltetrahydrofolate cyclo-ligase activity"/>
    <property type="evidence" value="ECO:0007669"/>
    <property type="project" value="UniProtKB-EC"/>
</dbReference>
<name>M1NQU3_9CORY</name>
<protein>
    <recommendedName>
        <fullName evidence="5">5-formyltetrahydrofolate cyclo-ligase</fullName>
        <ecNumber evidence="5">6.3.3.2</ecNumber>
    </recommendedName>
</protein>
<dbReference type="STRING" id="1121362.A605_04380"/>
<keyword evidence="5" id="KW-0479">Metal-binding</keyword>
<comment type="catalytic activity">
    <reaction evidence="5">
        <text>(6S)-5-formyl-5,6,7,8-tetrahydrofolate + ATP = (6R)-5,10-methenyltetrahydrofolate + ADP + phosphate</text>
        <dbReference type="Rhea" id="RHEA:10488"/>
        <dbReference type="ChEBI" id="CHEBI:30616"/>
        <dbReference type="ChEBI" id="CHEBI:43474"/>
        <dbReference type="ChEBI" id="CHEBI:57455"/>
        <dbReference type="ChEBI" id="CHEBI:57457"/>
        <dbReference type="ChEBI" id="CHEBI:456216"/>
        <dbReference type="EC" id="6.3.3.2"/>
    </reaction>
</comment>
<reference evidence="6 7" key="1">
    <citation type="journal article" date="2012" name="Stand. Genomic Sci.">
        <title>Genome sequence of the halotolerant bacterium Corynebacterium halotolerans type strain YIM 70093(T) (= DSM 44683(T)).</title>
        <authorList>
            <person name="Ruckert C."/>
            <person name="Albersmeier A."/>
            <person name="Al-Dilaimi A."/>
            <person name="Niehaus K."/>
            <person name="Szczepanowski R."/>
            <person name="Kalinowski J."/>
        </authorList>
    </citation>
    <scope>NUCLEOTIDE SEQUENCE [LARGE SCALE GENOMIC DNA]</scope>
    <source>
        <strain evidence="6">YIM 70093</strain>
    </source>
</reference>
<dbReference type="EMBL" id="CP003697">
    <property type="protein sequence ID" value="AGF71887.1"/>
    <property type="molecule type" value="Genomic_DNA"/>
</dbReference>
<dbReference type="GO" id="GO:0046872">
    <property type="term" value="F:metal ion binding"/>
    <property type="evidence" value="ECO:0007669"/>
    <property type="project" value="UniProtKB-KW"/>
</dbReference>
<dbReference type="GO" id="GO:0005524">
    <property type="term" value="F:ATP binding"/>
    <property type="evidence" value="ECO:0007669"/>
    <property type="project" value="UniProtKB-KW"/>
</dbReference>
<evidence type="ECO:0000256" key="1">
    <source>
        <dbReference type="ARBA" id="ARBA00010638"/>
    </source>
</evidence>
<dbReference type="KEGG" id="chn:A605_04380"/>
<keyword evidence="3 4" id="KW-0067">ATP-binding</keyword>
<feature type="binding site" evidence="4">
    <location>
        <position position="47"/>
    </location>
    <ligand>
        <name>substrate</name>
    </ligand>
</feature>
<evidence type="ECO:0000256" key="3">
    <source>
        <dbReference type="ARBA" id="ARBA00022840"/>
    </source>
</evidence>
<keyword evidence="7" id="KW-1185">Reference proteome</keyword>
<feature type="binding site" evidence="4">
    <location>
        <begin position="125"/>
        <end position="133"/>
    </location>
    <ligand>
        <name>ATP</name>
        <dbReference type="ChEBI" id="CHEBI:30616"/>
    </ligand>
</feature>
<comment type="cofactor">
    <cofactor evidence="5">
        <name>Mg(2+)</name>
        <dbReference type="ChEBI" id="CHEBI:18420"/>
    </cofactor>
</comment>
<keyword evidence="2 4" id="KW-0547">Nucleotide-binding</keyword>
<evidence type="ECO:0000256" key="5">
    <source>
        <dbReference type="RuleBase" id="RU361279"/>
    </source>
</evidence>
<evidence type="ECO:0000256" key="2">
    <source>
        <dbReference type="ARBA" id="ARBA00022741"/>
    </source>
</evidence>
<gene>
    <name evidence="6" type="ORF">A605_04380</name>
</gene>
<keyword evidence="6" id="KW-0436">Ligase</keyword>
<proteinExistence type="inferred from homology"/>
<keyword evidence="5" id="KW-0460">Magnesium</keyword>
<dbReference type="Gene3D" id="3.40.50.10420">
    <property type="entry name" value="NagB/RpiA/CoA transferase-like"/>
    <property type="match status" value="1"/>
</dbReference>
<accession>M1NQU3</accession>
<dbReference type="InterPro" id="IPR002698">
    <property type="entry name" value="FTHF_cligase"/>
</dbReference>
<dbReference type="PATRIC" id="fig|1121362.3.peg.880"/>
<dbReference type="Pfam" id="PF01812">
    <property type="entry name" value="5-FTHF_cyc-lig"/>
    <property type="match status" value="1"/>
</dbReference>
<evidence type="ECO:0000313" key="6">
    <source>
        <dbReference type="EMBL" id="AGF71887.1"/>
    </source>
</evidence>
<dbReference type="PIRSF" id="PIRSF006806">
    <property type="entry name" value="FTHF_cligase"/>
    <property type="match status" value="1"/>
</dbReference>
<evidence type="ECO:0000256" key="4">
    <source>
        <dbReference type="PIRSR" id="PIRSR006806-1"/>
    </source>
</evidence>
<evidence type="ECO:0000313" key="7">
    <source>
        <dbReference type="Proteomes" id="UP000011723"/>
    </source>
</evidence>
<dbReference type="GO" id="GO:0035999">
    <property type="term" value="P:tetrahydrofolate interconversion"/>
    <property type="evidence" value="ECO:0007669"/>
    <property type="project" value="TreeGrafter"/>
</dbReference>
<organism evidence="6 7">
    <name type="scientific">Corynebacterium halotolerans YIM 70093 = DSM 44683</name>
    <dbReference type="NCBI Taxonomy" id="1121362"/>
    <lineage>
        <taxon>Bacteria</taxon>
        <taxon>Bacillati</taxon>
        <taxon>Actinomycetota</taxon>
        <taxon>Actinomycetes</taxon>
        <taxon>Mycobacteriales</taxon>
        <taxon>Corynebacteriaceae</taxon>
        <taxon>Corynebacterium</taxon>
    </lineage>
</organism>
<dbReference type="GO" id="GO:0009396">
    <property type="term" value="P:folic acid-containing compound biosynthetic process"/>
    <property type="evidence" value="ECO:0007669"/>
    <property type="project" value="TreeGrafter"/>
</dbReference>